<feature type="transmembrane region" description="Helical" evidence="1">
    <location>
        <begin position="190"/>
        <end position="212"/>
    </location>
</feature>
<keyword evidence="3" id="KW-1185">Reference proteome</keyword>
<name>A0A430M1X6_9HYPO</name>
<accession>A0A430M1X6</accession>
<feature type="transmembrane region" description="Helical" evidence="1">
    <location>
        <begin position="218"/>
        <end position="238"/>
    </location>
</feature>
<feature type="transmembrane region" description="Helical" evidence="1">
    <location>
        <begin position="315"/>
        <end position="340"/>
    </location>
</feature>
<evidence type="ECO:0000256" key="1">
    <source>
        <dbReference type="SAM" id="Phobius"/>
    </source>
</evidence>
<feature type="transmembrane region" description="Helical" evidence="1">
    <location>
        <begin position="408"/>
        <end position="426"/>
    </location>
</feature>
<protein>
    <submittedName>
        <fullName evidence="2">Uncharacterized protein</fullName>
    </submittedName>
</protein>
<comment type="caution">
    <text evidence="2">The sequence shown here is derived from an EMBL/GenBank/DDBJ whole genome shotgun (WGS) entry which is preliminary data.</text>
</comment>
<proteinExistence type="predicted"/>
<dbReference type="AlphaFoldDB" id="A0A430M1X6"/>
<reference evidence="2 3" key="1">
    <citation type="submission" date="2017-06" db="EMBL/GenBank/DDBJ databases">
        <title>Comparative genomic analysis of Ambrosia Fusariam Clade fungi.</title>
        <authorList>
            <person name="Stajich J.E."/>
            <person name="Carrillo J."/>
            <person name="Kijimoto T."/>
            <person name="Eskalen A."/>
            <person name="O'Donnell K."/>
            <person name="Kasson M."/>
        </authorList>
    </citation>
    <scope>NUCLEOTIDE SEQUENCE [LARGE SCALE GENOMIC DNA]</scope>
    <source>
        <strain evidence="2 3">UCR1854</strain>
    </source>
</reference>
<keyword evidence="1" id="KW-0812">Transmembrane</keyword>
<feature type="transmembrane region" description="Helical" evidence="1">
    <location>
        <begin position="346"/>
        <end position="367"/>
    </location>
</feature>
<organism evidence="2 3">
    <name type="scientific">Fusarium euwallaceae</name>
    <dbReference type="NCBI Taxonomy" id="1147111"/>
    <lineage>
        <taxon>Eukaryota</taxon>
        <taxon>Fungi</taxon>
        <taxon>Dikarya</taxon>
        <taxon>Ascomycota</taxon>
        <taxon>Pezizomycotina</taxon>
        <taxon>Sordariomycetes</taxon>
        <taxon>Hypocreomycetidae</taxon>
        <taxon>Hypocreales</taxon>
        <taxon>Nectriaceae</taxon>
        <taxon>Fusarium</taxon>
        <taxon>Fusarium solani species complex</taxon>
    </lineage>
</organism>
<evidence type="ECO:0000313" key="2">
    <source>
        <dbReference type="EMBL" id="RTE81973.1"/>
    </source>
</evidence>
<feature type="transmembrane region" description="Helical" evidence="1">
    <location>
        <begin position="48"/>
        <end position="70"/>
    </location>
</feature>
<evidence type="ECO:0000313" key="3">
    <source>
        <dbReference type="Proteomes" id="UP000287124"/>
    </source>
</evidence>
<dbReference type="EMBL" id="MIKF01000033">
    <property type="protein sequence ID" value="RTE81973.1"/>
    <property type="molecule type" value="Genomic_DNA"/>
</dbReference>
<keyword evidence="1" id="KW-1133">Transmembrane helix</keyword>
<sequence>MEYTFGFSAWIINFYYASWLNETSWDEPEAESPKVDDCETPLLQSPTFVIWLVLLPALANAAQLPGSLLYHGHSTFYRLSPVSGLADCLTIYALVGKALAKGHSWQQSIAGALLVRQGIGQNDLWWRRFNLSGKTRIEGFACTSDAEDEDELATLAPTESSDDWINHDAEESHLRHALARITEPITPERIAGYILVLFVFVHAVALVVLVPAMSFLKMVAILALAYAGCLFMFEILVWSMALGGSRHSIAEIPRGNAIELLCALDPGDSPFSLNQDTKDSRELTDIELESWHSHQDMESSQNGKRSEQKTPAWGIAIKLIAGLFGLVEAFVWVVITYAAWKVKPQLLFPAAATTILINLGLMINCMFPRIVDVRLGMIRRLDLSDQETNTAVRVGVGGLRWLLTKATMANFIAVAWLGLIVVMFILEKAGGRSGDESGHEGEESTTLPQWLVGLASP</sequence>
<dbReference type="Proteomes" id="UP000287124">
    <property type="component" value="Unassembled WGS sequence"/>
</dbReference>
<keyword evidence="1" id="KW-0472">Membrane</keyword>
<gene>
    <name evidence="2" type="ORF">BHE90_003537</name>
</gene>